<dbReference type="InterPro" id="IPR000477">
    <property type="entry name" value="RT_dom"/>
</dbReference>
<feature type="domain" description="Reverse transcriptase" evidence="1">
    <location>
        <begin position="316"/>
        <end position="575"/>
    </location>
</feature>
<dbReference type="InterPro" id="IPR036397">
    <property type="entry name" value="RNaseH_sf"/>
</dbReference>
<dbReference type="EMBL" id="JACGWM010000011">
    <property type="protein sequence ID" value="KAL0342602.1"/>
    <property type="molecule type" value="Genomic_DNA"/>
</dbReference>
<comment type="caution">
    <text evidence="2">The sequence shown here is derived from an EMBL/GenBank/DDBJ whole genome shotgun (WGS) entry which is preliminary data.</text>
</comment>
<dbReference type="InterPro" id="IPR026960">
    <property type="entry name" value="RVT-Znf"/>
</dbReference>
<evidence type="ECO:0000259" key="1">
    <source>
        <dbReference type="PROSITE" id="PS50878"/>
    </source>
</evidence>
<dbReference type="InterPro" id="IPR002156">
    <property type="entry name" value="RNaseH_domain"/>
</dbReference>
<dbReference type="InterPro" id="IPR012337">
    <property type="entry name" value="RNaseH-like_sf"/>
</dbReference>
<dbReference type="PANTHER" id="PTHR46890:SF48">
    <property type="entry name" value="RNA-DIRECTED DNA POLYMERASE"/>
    <property type="match status" value="1"/>
</dbReference>
<dbReference type="CDD" id="cd01650">
    <property type="entry name" value="RT_nLTR_like"/>
    <property type="match status" value="1"/>
</dbReference>
<gene>
    <name evidence="2" type="ORF">Scaly_1922800</name>
</gene>
<dbReference type="InterPro" id="IPR052343">
    <property type="entry name" value="Retrotransposon-Effector_Assoc"/>
</dbReference>
<sequence>MRLSDVHFGMPFEQFQLVLPLGLWAVTLILLSPDERSGRSAPSDIAMSDFHDAIAHSALIDARYVGSPHTWYSRRLHQRLDRVLISSCWMIVFPKMQVAHLELSQSDHRGLLVEVECTVERKVSSFRFQHMWTMHSEFLGVVRRNWQYPTVGSGMMRLQQKMTRLKHCLKEWNKMVFGNVFDKVAAVERGLKEADEAYDQDPCDRTLVERNQCSAELVRVSAQDPIAIKDSAASFFQRLLTAELVFPEEMDSEHLEDGLTNEDRRSLCVMPTLQEVREAVFSIDPDSVAGPDGFGAVFFHTYWEIIFEDVFGAVTEFFRGVEIPRGFTTTIISLIPKTASPTCSSEYRSISLCNVTNKICTKLMTIQLGHVLLKVISLSQSGFVQGRLLTDNVLLAHKLVHSIESHRPDANVVFKLDMAKAYDRVSWEFLYQVLRRKDFPQRWIDLVANVVLQCWFSVLVNGEHAGFFHSTCGLRQGDPLSPALFVLVADYLSRGLDRLFAAHPTMYFQAPGRIQNMELLRDFLRAYERVSGQLINGMKSSFIVGRQASSLQTQAVQYAPGLGNDESLPWGEAGLDSKCVAGHSVTSASACFLVAESRLGVRSLADYVRAFSMKLWWRFRGKSSLWSEYLHGRYCRNLHLTIVPYNHNHSPVWHRLYCIRDVAEPFLFWTLGEVFLWRLFQDRISVDARMRQKGFSFPSKCQCCEAEEIVSHLFIESTAVQGMWQHFAALFRLCLCDTGSLTNMVHFWRYSTPFHSDLHIRTLIHFLILWFTWTQRNAAKYRGVPFSTDGIILEVQRHLRTLYAARTLTSTQWKGDLHRATVMGFLFRQPVPRAPSIIALGTGTSVLAELTTVWRGLELALTHGLAPLVVEVDVTTVISLLQSRAFGKWEVQHLIMRIVRLQQLLVADIQHVFREANGAADHLAKEAASP</sequence>
<reference evidence="2" key="1">
    <citation type="submission" date="2020-06" db="EMBL/GenBank/DDBJ databases">
        <authorList>
            <person name="Li T."/>
            <person name="Hu X."/>
            <person name="Zhang T."/>
            <person name="Song X."/>
            <person name="Zhang H."/>
            <person name="Dai N."/>
            <person name="Sheng W."/>
            <person name="Hou X."/>
            <person name="Wei L."/>
        </authorList>
    </citation>
    <scope>NUCLEOTIDE SEQUENCE</scope>
    <source>
        <strain evidence="2">KEN8</strain>
        <tissue evidence="2">Leaf</tissue>
    </source>
</reference>
<dbReference type="GO" id="GO:0003676">
    <property type="term" value="F:nucleic acid binding"/>
    <property type="evidence" value="ECO:0007669"/>
    <property type="project" value="InterPro"/>
</dbReference>
<dbReference type="Pfam" id="PF13966">
    <property type="entry name" value="zf-RVT"/>
    <property type="match status" value="1"/>
</dbReference>
<dbReference type="InterPro" id="IPR044730">
    <property type="entry name" value="RNase_H-like_dom_plant"/>
</dbReference>
<proteinExistence type="predicted"/>
<dbReference type="SUPFAM" id="SSF56672">
    <property type="entry name" value="DNA/RNA polymerases"/>
    <property type="match status" value="1"/>
</dbReference>
<dbReference type="InterPro" id="IPR036691">
    <property type="entry name" value="Endo/exonu/phosph_ase_sf"/>
</dbReference>
<dbReference type="Pfam" id="PF00078">
    <property type="entry name" value="RVT_1"/>
    <property type="match status" value="1"/>
</dbReference>
<dbReference type="SUPFAM" id="SSF56219">
    <property type="entry name" value="DNase I-like"/>
    <property type="match status" value="1"/>
</dbReference>
<dbReference type="GO" id="GO:0004523">
    <property type="term" value="F:RNA-DNA hybrid ribonuclease activity"/>
    <property type="evidence" value="ECO:0007669"/>
    <property type="project" value="InterPro"/>
</dbReference>
<protein>
    <recommendedName>
        <fullName evidence="1">Reverse transcriptase domain-containing protein</fullName>
    </recommendedName>
</protein>
<reference evidence="2" key="2">
    <citation type="journal article" date="2024" name="Plant">
        <title>Genomic evolution and insights into agronomic trait innovations of Sesamum species.</title>
        <authorList>
            <person name="Miao H."/>
            <person name="Wang L."/>
            <person name="Qu L."/>
            <person name="Liu H."/>
            <person name="Sun Y."/>
            <person name="Le M."/>
            <person name="Wang Q."/>
            <person name="Wei S."/>
            <person name="Zheng Y."/>
            <person name="Lin W."/>
            <person name="Duan Y."/>
            <person name="Cao H."/>
            <person name="Xiong S."/>
            <person name="Wang X."/>
            <person name="Wei L."/>
            <person name="Li C."/>
            <person name="Ma Q."/>
            <person name="Ju M."/>
            <person name="Zhao R."/>
            <person name="Li G."/>
            <person name="Mu C."/>
            <person name="Tian Q."/>
            <person name="Mei H."/>
            <person name="Zhang T."/>
            <person name="Gao T."/>
            <person name="Zhang H."/>
        </authorList>
    </citation>
    <scope>NUCLEOTIDE SEQUENCE</scope>
    <source>
        <strain evidence="2">KEN8</strain>
    </source>
</reference>
<dbReference type="CDD" id="cd06222">
    <property type="entry name" value="RNase_H_like"/>
    <property type="match status" value="1"/>
</dbReference>
<dbReference type="SUPFAM" id="SSF53098">
    <property type="entry name" value="Ribonuclease H-like"/>
    <property type="match status" value="1"/>
</dbReference>
<name>A0AAW2NF04_9LAMI</name>
<accession>A0AAW2NF04</accession>
<evidence type="ECO:0000313" key="2">
    <source>
        <dbReference type="EMBL" id="KAL0342602.1"/>
    </source>
</evidence>
<dbReference type="PROSITE" id="PS50878">
    <property type="entry name" value="RT_POL"/>
    <property type="match status" value="1"/>
</dbReference>
<dbReference type="PANTHER" id="PTHR46890">
    <property type="entry name" value="NON-LTR RETROLELEMENT REVERSE TRANSCRIPTASE-LIKE PROTEIN-RELATED"/>
    <property type="match status" value="1"/>
</dbReference>
<dbReference type="Pfam" id="PF13456">
    <property type="entry name" value="RVT_3"/>
    <property type="match status" value="1"/>
</dbReference>
<organism evidence="2">
    <name type="scientific">Sesamum calycinum</name>
    <dbReference type="NCBI Taxonomy" id="2727403"/>
    <lineage>
        <taxon>Eukaryota</taxon>
        <taxon>Viridiplantae</taxon>
        <taxon>Streptophyta</taxon>
        <taxon>Embryophyta</taxon>
        <taxon>Tracheophyta</taxon>
        <taxon>Spermatophyta</taxon>
        <taxon>Magnoliopsida</taxon>
        <taxon>eudicotyledons</taxon>
        <taxon>Gunneridae</taxon>
        <taxon>Pentapetalae</taxon>
        <taxon>asterids</taxon>
        <taxon>lamiids</taxon>
        <taxon>Lamiales</taxon>
        <taxon>Pedaliaceae</taxon>
        <taxon>Sesamum</taxon>
    </lineage>
</organism>
<dbReference type="AlphaFoldDB" id="A0AAW2NF04"/>
<dbReference type="InterPro" id="IPR043502">
    <property type="entry name" value="DNA/RNA_pol_sf"/>
</dbReference>
<dbReference type="Gene3D" id="3.30.420.10">
    <property type="entry name" value="Ribonuclease H-like superfamily/Ribonuclease H"/>
    <property type="match status" value="1"/>
</dbReference>